<organism evidence="1 2">
    <name type="scientific">Candidatus Roizmanbacteria bacterium CG_4_9_14_0_2_um_filter_39_13</name>
    <dbReference type="NCBI Taxonomy" id="1974839"/>
    <lineage>
        <taxon>Bacteria</taxon>
        <taxon>Candidatus Roizmaniibacteriota</taxon>
    </lineage>
</organism>
<evidence type="ECO:0000313" key="1">
    <source>
        <dbReference type="EMBL" id="PJC32824.1"/>
    </source>
</evidence>
<proteinExistence type="predicted"/>
<name>A0A2M8F0K8_9BACT</name>
<comment type="caution">
    <text evidence="1">The sequence shown here is derived from an EMBL/GenBank/DDBJ whole genome shotgun (WGS) entry which is preliminary data.</text>
</comment>
<evidence type="ECO:0000313" key="2">
    <source>
        <dbReference type="Proteomes" id="UP000231383"/>
    </source>
</evidence>
<dbReference type="EMBL" id="PFSC01000065">
    <property type="protein sequence ID" value="PJC32824.1"/>
    <property type="molecule type" value="Genomic_DNA"/>
</dbReference>
<dbReference type="AlphaFoldDB" id="A0A2M8F0K8"/>
<protein>
    <submittedName>
        <fullName evidence="1">Uncharacterized protein</fullName>
    </submittedName>
</protein>
<sequence>MLNVGQFTNSIFSLKIFKRYMERQNCIREQELYANLKAHKGFIGNNEGRQHSELLLWKVIGCQEHEVSEPCGNKQARGIPHQGDCNNCPLESEVRQFITYY</sequence>
<accession>A0A2M8F0K8</accession>
<dbReference type="Proteomes" id="UP000231383">
    <property type="component" value="Unassembled WGS sequence"/>
</dbReference>
<gene>
    <name evidence="1" type="ORF">CO051_02500</name>
</gene>
<reference evidence="2" key="1">
    <citation type="submission" date="2017-09" db="EMBL/GenBank/DDBJ databases">
        <title>Depth-based differentiation of microbial function through sediment-hosted aquifers and enrichment of novel symbionts in the deep terrestrial subsurface.</title>
        <authorList>
            <person name="Probst A.J."/>
            <person name="Ladd B."/>
            <person name="Jarett J.K."/>
            <person name="Geller-Mcgrath D.E."/>
            <person name="Sieber C.M.K."/>
            <person name="Emerson J.B."/>
            <person name="Anantharaman K."/>
            <person name="Thomas B.C."/>
            <person name="Malmstrom R."/>
            <person name="Stieglmeier M."/>
            <person name="Klingl A."/>
            <person name="Woyke T."/>
            <person name="Ryan C.M."/>
            <person name="Banfield J.F."/>
        </authorList>
    </citation>
    <scope>NUCLEOTIDE SEQUENCE [LARGE SCALE GENOMIC DNA]</scope>
</reference>